<evidence type="ECO:0000256" key="3">
    <source>
        <dbReference type="ARBA" id="ARBA00022759"/>
    </source>
</evidence>
<dbReference type="Gene3D" id="3.30.70.2650">
    <property type="match status" value="1"/>
</dbReference>
<keyword evidence="2" id="KW-0479">Metal-binding</keyword>
<evidence type="ECO:0000313" key="8">
    <source>
        <dbReference type="EMBL" id="OGL81693.1"/>
    </source>
</evidence>
<evidence type="ECO:0000256" key="2">
    <source>
        <dbReference type="ARBA" id="ARBA00022723"/>
    </source>
</evidence>
<keyword evidence="6" id="KW-0051">Antiviral defense</keyword>
<dbReference type="STRING" id="1802401.A3B21_04565"/>
<organism evidence="8 9">
    <name type="scientific">Candidatus Uhrbacteria bacterium RIFCSPLOWO2_01_FULL_47_24</name>
    <dbReference type="NCBI Taxonomy" id="1802401"/>
    <lineage>
        <taxon>Bacteria</taxon>
        <taxon>Candidatus Uhriibacteriota</taxon>
    </lineage>
</organism>
<evidence type="ECO:0000259" key="7">
    <source>
        <dbReference type="Pfam" id="PF20803"/>
    </source>
</evidence>
<dbReference type="InterPro" id="IPR021127">
    <property type="entry name" value="CRISPR_associated_Cas2"/>
</dbReference>
<evidence type="ECO:0000256" key="5">
    <source>
        <dbReference type="ARBA" id="ARBA00022842"/>
    </source>
</evidence>
<dbReference type="InterPro" id="IPR036390">
    <property type="entry name" value="WH_DNA-bd_sf"/>
</dbReference>
<comment type="caution">
    <text evidence="8">The sequence shown here is derived from an EMBL/GenBank/DDBJ whole genome shotgun (WGS) entry which is preliminary data.</text>
</comment>
<keyword evidence="4" id="KW-0378">Hydrolase</keyword>
<dbReference type="AlphaFoldDB" id="A0A1F7UTR1"/>
<keyword evidence="1" id="KW-0540">Nuclease</keyword>
<keyword evidence="3 8" id="KW-0255">Endonuclease</keyword>
<dbReference type="SUPFAM" id="SSF46785">
    <property type="entry name" value="Winged helix' DNA-binding domain"/>
    <property type="match status" value="1"/>
</dbReference>
<dbReference type="NCBIfam" id="TIGR01573">
    <property type="entry name" value="cas2"/>
    <property type="match status" value="1"/>
</dbReference>
<dbReference type="SUPFAM" id="SSF143430">
    <property type="entry name" value="TTP0101/SSO1404-like"/>
    <property type="match status" value="1"/>
</dbReference>
<keyword evidence="5" id="KW-0460">Magnesium</keyword>
<feature type="domain" description="Transcriptional repressor PaaX-like central Cas2-like" evidence="7">
    <location>
        <begin position="107"/>
        <end position="176"/>
    </location>
</feature>
<dbReference type="GO" id="GO:0043571">
    <property type="term" value="P:maintenance of CRISPR repeat elements"/>
    <property type="evidence" value="ECO:0007669"/>
    <property type="project" value="InterPro"/>
</dbReference>
<name>A0A1F7UTR1_9BACT</name>
<evidence type="ECO:0000256" key="4">
    <source>
        <dbReference type="ARBA" id="ARBA00022801"/>
    </source>
</evidence>
<accession>A0A1F7UTR1</accession>
<dbReference type="EMBL" id="MGEJ01000003">
    <property type="protein sequence ID" value="OGL81693.1"/>
    <property type="molecule type" value="Genomic_DNA"/>
</dbReference>
<proteinExistence type="predicted"/>
<gene>
    <name evidence="8" type="ORF">A3B21_04565</name>
</gene>
<protein>
    <submittedName>
        <fullName evidence="8">CRISPR-associated endonuclease Cas2</fullName>
    </submittedName>
</protein>
<dbReference type="GO" id="GO:0004521">
    <property type="term" value="F:RNA endonuclease activity"/>
    <property type="evidence" value="ECO:0007669"/>
    <property type="project" value="InterPro"/>
</dbReference>
<evidence type="ECO:0000313" key="9">
    <source>
        <dbReference type="Proteomes" id="UP000176897"/>
    </source>
</evidence>
<sequence length="188" mass="22478">MAKKAQKSSRLNARLSVARGMLQEFAEFFSWATSGKQYLNIEQYQELRQREITKEERARLRYLKQQKLIEMRKIGKRLCYRLTEKGWTQALRDKIKTSKAQCSDGKCFVIFDIPEKERAMRNMLRQFLKESGFIRLQHSVWVTDRDVVEPLRQLLQRKKLERWIRIVVGKIVAASPLDRLVIRQNYKT</sequence>
<dbReference type="InterPro" id="IPR048846">
    <property type="entry name" value="PaaX-like_central"/>
</dbReference>
<dbReference type="Pfam" id="PF20803">
    <property type="entry name" value="PaaX_M"/>
    <property type="match status" value="1"/>
</dbReference>
<evidence type="ECO:0000256" key="6">
    <source>
        <dbReference type="ARBA" id="ARBA00023118"/>
    </source>
</evidence>
<evidence type="ECO:0000256" key="1">
    <source>
        <dbReference type="ARBA" id="ARBA00022722"/>
    </source>
</evidence>
<dbReference type="Proteomes" id="UP000176897">
    <property type="component" value="Unassembled WGS sequence"/>
</dbReference>
<reference evidence="8 9" key="1">
    <citation type="journal article" date="2016" name="Nat. Commun.">
        <title>Thousands of microbial genomes shed light on interconnected biogeochemical processes in an aquifer system.</title>
        <authorList>
            <person name="Anantharaman K."/>
            <person name="Brown C.T."/>
            <person name="Hug L.A."/>
            <person name="Sharon I."/>
            <person name="Castelle C.J."/>
            <person name="Probst A.J."/>
            <person name="Thomas B.C."/>
            <person name="Singh A."/>
            <person name="Wilkins M.J."/>
            <person name="Karaoz U."/>
            <person name="Brodie E.L."/>
            <person name="Williams K.H."/>
            <person name="Hubbard S.S."/>
            <person name="Banfield J.F."/>
        </authorList>
    </citation>
    <scope>NUCLEOTIDE SEQUENCE [LARGE SCALE GENOMIC DNA]</scope>
</reference>